<protein>
    <submittedName>
        <fullName evidence="1">DUF228 domain-containing protein</fullName>
    </submittedName>
</protein>
<organism evidence="1 2">
    <name type="scientific">Borrelia andersonii</name>
    <name type="common">Borreliella andersonii</name>
    <dbReference type="NCBI Taxonomy" id="42109"/>
    <lineage>
        <taxon>Bacteria</taxon>
        <taxon>Pseudomonadati</taxon>
        <taxon>Spirochaetota</taxon>
        <taxon>Spirochaetia</taxon>
        <taxon>Spirochaetales</taxon>
        <taxon>Borreliaceae</taxon>
        <taxon>Borreliella</taxon>
    </lineage>
</organism>
<geneLocation type="plasmid" evidence="1 2">
    <name>cp32-10</name>
</geneLocation>
<gene>
    <name evidence="1" type="ORF">QIA45_05795</name>
</gene>
<name>A0ACD5G6J0_BORAD</name>
<dbReference type="Proteomes" id="UP001305787">
    <property type="component" value="Plasmid cp32-10"/>
</dbReference>
<sequence length="259" mass="28829">MALQDKGQTKILDTDNNLQLGLKSEVPATASRTKRQTRQVEEGVQLKPPYLDSFEAFDDILLKFKKYSKSMGSIENKVFGSSGSCFKSKNERINAYSFACSSFTDKIEEYFYDPENGFPYKRGVKLVSKENSTYVEVSAATDIYGICVDVCEFSCIAYVLPITNNFEGYLVTRNSNIKAGEILDIDDKGVITKATGERPTIINAYALFDAFTVNFRPKDKNLEQTQGKNPKNYSINLVKVTIFGNKGLDKTLIPKSGGG</sequence>
<keyword evidence="1" id="KW-0614">Plasmid</keyword>
<proteinExistence type="predicted"/>
<keyword evidence="2" id="KW-1185">Reference proteome</keyword>
<evidence type="ECO:0000313" key="2">
    <source>
        <dbReference type="Proteomes" id="UP001305787"/>
    </source>
</evidence>
<reference evidence="1" key="1">
    <citation type="submission" date="2024-11" db="EMBL/GenBank/DDBJ databases">
        <title>Sequencing of Borrelia variable plasmids from multiple Borrelia sensu lato isolates.</title>
        <authorList>
            <person name="Mongodin E.F."/>
            <person name="Rudenko N."/>
            <person name="Fraser C.M."/>
            <person name="Schutzer S."/>
            <person name="Luft B."/>
            <person name="Morgan R."/>
            <person name="Casjens S."/>
            <person name="Qiu W."/>
        </authorList>
    </citation>
    <scope>NUCLEOTIDE SEQUENCE</scope>
    <source>
        <strain evidence="1">21038</strain>
    </source>
</reference>
<dbReference type="EMBL" id="CP179268">
    <property type="protein sequence ID" value="XOU13384.1"/>
    <property type="molecule type" value="Genomic_DNA"/>
</dbReference>
<evidence type="ECO:0000313" key="1">
    <source>
        <dbReference type="EMBL" id="XOU13384.1"/>
    </source>
</evidence>
<accession>A0ACD5G6J0</accession>